<name>A0ABR2X2Z2_9FUNG</name>
<comment type="caution">
    <text evidence="3">The sequence shown here is derived from an EMBL/GenBank/DDBJ whole genome shotgun (WGS) entry which is preliminary data.</text>
</comment>
<dbReference type="Proteomes" id="UP001479436">
    <property type="component" value="Unassembled WGS sequence"/>
</dbReference>
<accession>A0ABR2X2Z2</accession>
<feature type="compositionally biased region" description="Polar residues" evidence="1">
    <location>
        <begin position="113"/>
        <end position="131"/>
    </location>
</feature>
<feature type="region of interest" description="Disordered" evidence="1">
    <location>
        <begin position="113"/>
        <end position="155"/>
    </location>
</feature>
<keyword evidence="2" id="KW-0732">Signal</keyword>
<evidence type="ECO:0000256" key="2">
    <source>
        <dbReference type="SAM" id="SignalP"/>
    </source>
</evidence>
<proteinExistence type="predicted"/>
<evidence type="ECO:0000313" key="4">
    <source>
        <dbReference type="Proteomes" id="UP001479436"/>
    </source>
</evidence>
<organism evidence="3 4">
    <name type="scientific">Basidiobolus ranarum</name>
    <dbReference type="NCBI Taxonomy" id="34480"/>
    <lineage>
        <taxon>Eukaryota</taxon>
        <taxon>Fungi</taxon>
        <taxon>Fungi incertae sedis</taxon>
        <taxon>Zoopagomycota</taxon>
        <taxon>Entomophthoromycotina</taxon>
        <taxon>Basidiobolomycetes</taxon>
        <taxon>Basidiobolales</taxon>
        <taxon>Basidiobolaceae</taxon>
        <taxon>Basidiobolus</taxon>
    </lineage>
</organism>
<protein>
    <submittedName>
        <fullName evidence="3">Uncharacterized protein</fullName>
    </submittedName>
</protein>
<dbReference type="EMBL" id="JASJQH010000032">
    <property type="protein sequence ID" value="KAK9768144.1"/>
    <property type="molecule type" value="Genomic_DNA"/>
</dbReference>
<sequence length="180" mass="18747">MLIFTVVLALFSLISGTLGQLVSSSTTGIAPVGSTKSSCGAHNVMVLCVQTNTEKQAGCVAFPDPRLCQCQYQHAVVTCYDLCKGDVGATAERPRAEGDTVTLCQGYNNSQIFPPQRGNPATQPSASSLSPSKAIPGQGASAGVPNTPSKSSSLQTNSQTQYLIVALMALTMSFVVEHFS</sequence>
<evidence type="ECO:0000313" key="3">
    <source>
        <dbReference type="EMBL" id="KAK9768144.1"/>
    </source>
</evidence>
<keyword evidence="4" id="KW-1185">Reference proteome</keyword>
<feature type="signal peptide" evidence="2">
    <location>
        <begin position="1"/>
        <end position="19"/>
    </location>
</feature>
<feature type="chain" id="PRO_5047364478" evidence="2">
    <location>
        <begin position="20"/>
        <end position="180"/>
    </location>
</feature>
<reference evidence="3 4" key="1">
    <citation type="submission" date="2023-04" db="EMBL/GenBank/DDBJ databases">
        <title>Genome of Basidiobolus ranarum AG-B5.</title>
        <authorList>
            <person name="Stajich J.E."/>
            <person name="Carter-House D."/>
            <person name="Gryganskyi A."/>
        </authorList>
    </citation>
    <scope>NUCLEOTIDE SEQUENCE [LARGE SCALE GENOMIC DNA]</scope>
    <source>
        <strain evidence="3 4">AG-B5</strain>
    </source>
</reference>
<evidence type="ECO:0000256" key="1">
    <source>
        <dbReference type="SAM" id="MobiDB-lite"/>
    </source>
</evidence>
<gene>
    <name evidence="3" type="ORF">K7432_001438</name>
</gene>
<feature type="compositionally biased region" description="Polar residues" evidence="1">
    <location>
        <begin position="144"/>
        <end position="155"/>
    </location>
</feature>